<dbReference type="EMBL" id="OOIL02006544">
    <property type="protein sequence ID" value="VFQ97397.1"/>
    <property type="molecule type" value="Genomic_DNA"/>
</dbReference>
<evidence type="ECO:0000256" key="3">
    <source>
        <dbReference type="SAM" id="MobiDB-lite"/>
    </source>
</evidence>
<name>A0A484NA01_9ASTE</name>
<evidence type="ECO:0000313" key="5">
    <source>
        <dbReference type="EMBL" id="VFQ97397.1"/>
    </source>
</evidence>
<dbReference type="AlphaFoldDB" id="A0A484NA01"/>
<gene>
    <name evidence="5" type="ORF">CCAM_LOCUS39173</name>
</gene>
<evidence type="ECO:0000256" key="1">
    <source>
        <dbReference type="ARBA" id="ARBA00022630"/>
    </source>
</evidence>
<dbReference type="GO" id="GO:0016491">
    <property type="term" value="F:oxidoreductase activity"/>
    <property type="evidence" value="ECO:0007669"/>
    <property type="project" value="InterPro"/>
</dbReference>
<dbReference type="InterPro" id="IPR012951">
    <property type="entry name" value="BBE"/>
</dbReference>
<keyword evidence="6" id="KW-1185">Reference proteome</keyword>
<evidence type="ECO:0000313" key="6">
    <source>
        <dbReference type="Proteomes" id="UP000595140"/>
    </source>
</evidence>
<feature type="domain" description="Berberine/berberine-like" evidence="4">
    <location>
        <begin position="164"/>
        <end position="221"/>
    </location>
</feature>
<dbReference type="Proteomes" id="UP000595140">
    <property type="component" value="Unassembled WGS sequence"/>
</dbReference>
<accession>A0A484NA01</accession>
<evidence type="ECO:0000256" key="2">
    <source>
        <dbReference type="ARBA" id="ARBA00022827"/>
    </source>
</evidence>
<protein>
    <recommendedName>
        <fullName evidence="4">Berberine/berberine-like domain-containing protein</fullName>
    </recommendedName>
</protein>
<dbReference type="GO" id="GO:0050660">
    <property type="term" value="F:flavin adenine dinucleotide binding"/>
    <property type="evidence" value="ECO:0007669"/>
    <property type="project" value="InterPro"/>
</dbReference>
<dbReference type="Pfam" id="PF08031">
    <property type="entry name" value="BBE"/>
    <property type="match status" value="1"/>
</dbReference>
<dbReference type="PANTHER" id="PTHR32448">
    <property type="entry name" value="OS08G0158400 PROTEIN"/>
    <property type="match status" value="1"/>
</dbReference>
<proteinExistence type="predicted"/>
<dbReference type="OrthoDB" id="407275at2759"/>
<reference evidence="5 6" key="1">
    <citation type="submission" date="2018-04" db="EMBL/GenBank/DDBJ databases">
        <authorList>
            <person name="Vogel A."/>
        </authorList>
    </citation>
    <scope>NUCLEOTIDE SEQUENCE [LARGE SCALE GENOMIC DNA]</scope>
</reference>
<dbReference type="Gene3D" id="3.40.462.20">
    <property type="match status" value="1"/>
</dbReference>
<keyword evidence="2" id="KW-0274">FAD</keyword>
<sequence>MALFLGDFSQLLSIMSKEIPNLGLKPLDCAEMSWIQSVLEWANHDHKTTDPKILLNRVPEKVLFVKRKSDYVLKLIPKEGLELLWKKMADLGDIGMVFNSYGGKVAGVSDVETAFPHRTGVLFKIQYSISWSEEGSEAEKAYLHQARELHEFMTRFVSDNPRRAYLNYRDLDIGTTEHGPNRSSEARVYGTKYFNKNFDRLVKVKTMVDPDNFFRSSQSIPPLTLTRSRVDGAYSSYPGPGGWFASCSPPALGPCRCPTAGNGSPFVIVLSCQRTPTGVRHQTLQVVGKKLCAFHHILLAFASSLGLECHLWHRDRRLEASHGLVEHHHPHHHPEPARVQARSPHAGGLPELKERGAEVTGQHHTSPAHDSSERLGQYAGALNRNLLSGLLGPSHVRRSLPGNAVTEVSGILASDVTEADVQIVLTRADRRSHSHPEAATGVGGR</sequence>
<keyword evidence="1" id="KW-0285">Flavoprotein</keyword>
<evidence type="ECO:0000259" key="4">
    <source>
        <dbReference type="Pfam" id="PF08031"/>
    </source>
</evidence>
<feature type="region of interest" description="Disordered" evidence="3">
    <location>
        <begin position="325"/>
        <end position="350"/>
    </location>
</feature>
<organism evidence="5 6">
    <name type="scientific">Cuscuta campestris</name>
    <dbReference type="NCBI Taxonomy" id="132261"/>
    <lineage>
        <taxon>Eukaryota</taxon>
        <taxon>Viridiplantae</taxon>
        <taxon>Streptophyta</taxon>
        <taxon>Embryophyta</taxon>
        <taxon>Tracheophyta</taxon>
        <taxon>Spermatophyta</taxon>
        <taxon>Magnoliopsida</taxon>
        <taxon>eudicotyledons</taxon>
        <taxon>Gunneridae</taxon>
        <taxon>Pentapetalae</taxon>
        <taxon>asterids</taxon>
        <taxon>lamiids</taxon>
        <taxon>Solanales</taxon>
        <taxon>Convolvulaceae</taxon>
        <taxon>Cuscuteae</taxon>
        <taxon>Cuscuta</taxon>
        <taxon>Cuscuta subgen. Grammica</taxon>
        <taxon>Cuscuta sect. Cleistogrammica</taxon>
    </lineage>
</organism>